<gene>
    <name evidence="3" type="ORF">APR03_004605</name>
</gene>
<organism evidence="3 4">
    <name type="scientific">Promicromonospora thailandica</name>
    <dbReference type="NCBI Taxonomy" id="765201"/>
    <lineage>
        <taxon>Bacteria</taxon>
        <taxon>Bacillati</taxon>
        <taxon>Actinomycetota</taxon>
        <taxon>Actinomycetes</taxon>
        <taxon>Micrococcales</taxon>
        <taxon>Promicromonosporaceae</taxon>
        <taxon>Promicromonospora</taxon>
    </lineage>
</organism>
<dbReference type="Proteomes" id="UP001139493">
    <property type="component" value="Unassembled WGS sequence"/>
</dbReference>
<feature type="transmembrane region" description="Helical" evidence="2">
    <location>
        <begin position="12"/>
        <end position="35"/>
    </location>
</feature>
<dbReference type="CDD" id="cd14686">
    <property type="entry name" value="bZIP"/>
    <property type="match status" value="1"/>
</dbReference>
<keyword evidence="4" id="KW-1185">Reference proteome</keyword>
<dbReference type="Gene3D" id="1.20.5.170">
    <property type="match status" value="1"/>
</dbReference>
<reference evidence="3" key="1">
    <citation type="submission" date="2022-06" db="EMBL/GenBank/DDBJ databases">
        <title>Genomic Encyclopedia of Archaeal and Bacterial Type Strains, Phase II (KMG-II): from individual species to whole genera.</title>
        <authorList>
            <person name="Goeker M."/>
        </authorList>
    </citation>
    <scope>NUCLEOTIDE SEQUENCE</scope>
    <source>
        <strain evidence="3">DSM 26652</strain>
    </source>
</reference>
<accession>A0A9X2G7N0</accession>
<dbReference type="AlphaFoldDB" id="A0A9X2G7N0"/>
<protein>
    <submittedName>
        <fullName evidence="3">Uncharacterized protein</fullName>
    </submittedName>
</protein>
<dbReference type="EMBL" id="JAMTCS010000016">
    <property type="protein sequence ID" value="MCP2267233.1"/>
    <property type="molecule type" value="Genomic_DNA"/>
</dbReference>
<evidence type="ECO:0000313" key="4">
    <source>
        <dbReference type="Proteomes" id="UP001139493"/>
    </source>
</evidence>
<keyword evidence="2" id="KW-0812">Transmembrane</keyword>
<keyword evidence="2" id="KW-0472">Membrane</keyword>
<evidence type="ECO:0000313" key="3">
    <source>
        <dbReference type="EMBL" id="MCP2267233.1"/>
    </source>
</evidence>
<proteinExistence type="predicted"/>
<evidence type="ECO:0000256" key="1">
    <source>
        <dbReference type="SAM" id="MobiDB-lite"/>
    </source>
</evidence>
<feature type="region of interest" description="Disordered" evidence="1">
    <location>
        <begin position="70"/>
        <end position="94"/>
    </location>
</feature>
<comment type="caution">
    <text evidence="3">The sequence shown here is derived from an EMBL/GenBank/DDBJ whole genome shotgun (WGS) entry which is preliminary data.</text>
</comment>
<keyword evidence="2" id="KW-1133">Transmembrane helix</keyword>
<sequence length="204" mass="21679">MAEGSSDSKTPIVVALIATSGTVLAAVIGLFSGALEAPGLTGQPGSSDLQHTVQALEDKVSRLEQRNRELENQLTEAPEPSTVANSSEPEAGVARETEAPIRLSNYSCIDLDSKAPDWDANDDFSGDLCFGSGLVEAENITVFDEEPDLADCTARTQIEDSVKSESLLDKFLCLDSSTGRTARVHVPDLDASAPTIDLEIVVWE</sequence>
<dbReference type="RefSeq" id="WP_253839629.1">
    <property type="nucleotide sequence ID" value="NZ_JAMTCS010000016.1"/>
</dbReference>
<name>A0A9X2G7N0_9MICO</name>
<evidence type="ECO:0000256" key="2">
    <source>
        <dbReference type="SAM" id="Phobius"/>
    </source>
</evidence>